<accession>A0ABV1HEI9</accession>
<proteinExistence type="predicted"/>
<evidence type="ECO:0000259" key="1">
    <source>
        <dbReference type="Pfam" id="PF01973"/>
    </source>
</evidence>
<keyword evidence="3" id="KW-1185">Reference proteome</keyword>
<dbReference type="RefSeq" id="WP_353531010.1">
    <property type="nucleotide sequence ID" value="NZ_JBBMEX010000009.1"/>
</dbReference>
<dbReference type="Pfam" id="PF01973">
    <property type="entry name" value="MptE-like"/>
    <property type="match status" value="1"/>
</dbReference>
<protein>
    <submittedName>
        <fullName evidence="2">6-hydroxymethylpterin diphosphokinase MptE-like protein</fullName>
    </submittedName>
</protein>
<comment type="caution">
    <text evidence="2">The sequence shown here is derived from an EMBL/GenBank/DDBJ whole genome shotgun (WGS) entry which is preliminary data.</text>
</comment>
<dbReference type="PANTHER" id="PTHR41786">
    <property type="entry name" value="MOTILITY ACCESSORY FACTOR MAF"/>
    <property type="match status" value="1"/>
</dbReference>
<dbReference type="InterPro" id="IPR002826">
    <property type="entry name" value="MptE-like"/>
</dbReference>
<name>A0ABV1HEI9_9FIRM</name>
<reference evidence="2 3" key="1">
    <citation type="submission" date="2024-03" db="EMBL/GenBank/DDBJ databases">
        <title>Human intestinal bacterial collection.</title>
        <authorList>
            <person name="Pauvert C."/>
            <person name="Hitch T.C.A."/>
            <person name="Clavel T."/>
        </authorList>
    </citation>
    <scope>NUCLEOTIDE SEQUENCE [LARGE SCALE GENOMIC DNA]</scope>
    <source>
        <strain evidence="2 3">CLA-AA-H185</strain>
    </source>
</reference>
<organism evidence="2 3">
    <name type="scientific">Maccoyibacter intestinihominis</name>
    <dbReference type="NCBI Taxonomy" id="3133499"/>
    <lineage>
        <taxon>Bacteria</taxon>
        <taxon>Bacillati</taxon>
        <taxon>Bacillota</taxon>
        <taxon>Clostridia</taxon>
        <taxon>Lachnospirales</taxon>
        <taxon>Lachnospiraceae</taxon>
        <taxon>Maccoyibacter</taxon>
    </lineage>
</organism>
<dbReference type="EMBL" id="JBBMEX010000009">
    <property type="protein sequence ID" value="MEQ2558119.1"/>
    <property type="molecule type" value="Genomic_DNA"/>
</dbReference>
<gene>
    <name evidence="2" type="ORF">WMO43_09590</name>
</gene>
<evidence type="ECO:0000313" key="2">
    <source>
        <dbReference type="EMBL" id="MEQ2558119.1"/>
    </source>
</evidence>
<feature type="domain" description="6-hydroxymethylpterin diphosphokinase MptE-like" evidence="1">
    <location>
        <begin position="212"/>
        <end position="381"/>
    </location>
</feature>
<evidence type="ECO:0000313" key="3">
    <source>
        <dbReference type="Proteomes" id="UP001454489"/>
    </source>
</evidence>
<dbReference type="PANTHER" id="PTHR41786:SF1">
    <property type="entry name" value="6-HYDROXYMETHYLPTERIN DIPHOSPHOKINASE MPTE-LIKE DOMAIN-CONTAINING PROTEIN"/>
    <property type="match status" value="1"/>
</dbReference>
<sequence>MSKSILEKNLEAMEKWYPAFADLIREEHETEDPTNVMVETSWDGETIFRIEQDGRQLYLGGKRNAKEPIQIWSERVGEIHKYAPVFLFGVGSAAYLKDIIEKSSKEVNVVVYEPSIHIFMAMLENIDISKEIEDRPIAFVVKGLNEEEFEPVMRGVMTLENMSFLIEEIHPNYRGFFLEDILEKVKKVQRLVESEMVQFNTQKKLSMNMAQNILRNMKYVCEGYHTKLLLKAVSNKDAAILVAAGPSLNKNIQMLKKAKNRLFILAVDTAVKPLIKAGIKPDAFITIDAKKSPDLIKIDGAETIPVIAPPTAGYKIMERQKAKKIFYYDGYFLPYSIYFINDKVLPDVSTGGSVACSGFSLLHKLGYETIILVGQDLAFTDNKSHADGTFEEKMPVMDTEGMEMVKGNYVDKIPTRMDLRIFLNWFQKYIHDIKEANPNIRVVNATAGGAYIEGTEIRALDDIIEEVCKNVPEEINFTERIEALESEFTEEEHKKAVDYLKNVPKDFEDMLKDAKELEKAYQKLGKIGKSGTVEKKGCLKQLKKIKKITTKIEESEEYQLILTCIPIADYIIRSEYYFEGDTIAKETEEIARKGKLYCEVLEECITLLKGLSEETLLSLK</sequence>
<dbReference type="Proteomes" id="UP001454489">
    <property type="component" value="Unassembled WGS sequence"/>
</dbReference>